<dbReference type="GO" id="GO:0047196">
    <property type="term" value="F:long-chain-alcohol O-fatty-acyltransferase activity"/>
    <property type="evidence" value="ECO:0007669"/>
    <property type="project" value="UniProtKB-EC"/>
</dbReference>
<dbReference type="Pfam" id="PF03007">
    <property type="entry name" value="WS_DGAT_cat"/>
    <property type="match status" value="1"/>
</dbReference>
<dbReference type="InterPro" id="IPR004255">
    <property type="entry name" value="O-acyltransferase_WSD1_N"/>
</dbReference>
<dbReference type="Pfam" id="PF06974">
    <property type="entry name" value="WS_DGAT_C"/>
    <property type="match status" value="1"/>
</dbReference>
<evidence type="ECO:0000313" key="7">
    <source>
        <dbReference type="Proteomes" id="UP000708208"/>
    </source>
</evidence>
<dbReference type="AlphaFoldDB" id="A0A8J2K9I2"/>
<keyword evidence="7" id="KW-1185">Reference proteome</keyword>
<evidence type="ECO:0000259" key="5">
    <source>
        <dbReference type="Pfam" id="PF06974"/>
    </source>
</evidence>
<accession>A0A8J2K9I2</accession>
<dbReference type="GO" id="GO:0004144">
    <property type="term" value="F:diacylglycerol O-acyltransferase activity"/>
    <property type="evidence" value="ECO:0007669"/>
    <property type="project" value="InterPro"/>
</dbReference>
<comment type="caution">
    <text evidence="6">The sequence shown here is derived from an EMBL/GenBank/DDBJ whole genome shotgun (WGS) entry which is preliminary data.</text>
</comment>
<evidence type="ECO:0000256" key="1">
    <source>
        <dbReference type="ARBA" id="ARBA00024360"/>
    </source>
</evidence>
<name>A0A8J2K9I2_9HEXA</name>
<comment type="catalytic activity">
    <reaction evidence="3">
        <text>a long chain fatty alcohol + a fatty acyl-CoA = a long-chain alcohol wax ester + CoA</text>
        <dbReference type="Rhea" id="RHEA:38443"/>
        <dbReference type="ChEBI" id="CHEBI:17135"/>
        <dbReference type="ChEBI" id="CHEBI:57287"/>
        <dbReference type="ChEBI" id="CHEBI:77636"/>
        <dbReference type="ChEBI" id="CHEBI:235323"/>
        <dbReference type="EC" id="2.3.1.75"/>
    </reaction>
</comment>
<dbReference type="EMBL" id="CAJVCH010218006">
    <property type="protein sequence ID" value="CAG7731709.1"/>
    <property type="molecule type" value="Genomic_DNA"/>
</dbReference>
<evidence type="ECO:0000259" key="4">
    <source>
        <dbReference type="Pfam" id="PF03007"/>
    </source>
</evidence>
<protein>
    <recommendedName>
        <fullName evidence="2">long-chain-alcohol O-fatty-acyltransferase</fullName>
        <ecNumber evidence="2">2.3.1.75</ecNumber>
    </recommendedName>
</protein>
<dbReference type="Proteomes" id="UP000708208">
    <property type="component" value="Unassembled WGS sequence"/>
</dbReference>
<dbReference type="EC" id="2.3.1.75" evidence="2"/>
<dbReference type="OrthoDB" id="619536at2759"/>
<organism evidence="6 7">
    <name type="scientific">Allacma fusca</name>
    <dbReference type="NCBI Taxonomy" id="39272"/>
    <lineage>
        <taxon>Eukaryota</taxon>
        <taxon>Metazoa</taxon>
        <taxon>Ecdysozoa</taxon>
        <taxon>Arthropoda</taxon>
        <taxon>Hexapoda</taxon>
        <taxon>Collembola</taxon>
        <taxon>Symphypleona</taxon>
        <taxon>Sminthuridae</taxon>
        <taxon>Allacma</taxon>
    </lineage>
</organism>
<sequence>MYALYPYSKPNKTLNVTITFCIKGNLTPERLRQLFTENIMNNKTKEGQSTFERLQQTWTTYLGYTFWKTDRNFNLKNHIREYDYDGELSFPNPCQDSGLARVVGQLVGLPWEKNQSPWEILLAKDCHPTNSLEQQKTYFILRMDHVLGDGYSTLKFMELLFNLKLSVPKLGMNQRQLTKWQRFGMVVKIPQDFVENTLLHLLSPKMYDRTLSNQVNVSISPAVPVSLVKDIKNHFKVSYAAVLHSAVQGAIARGIHLAGKTPPKTTLCSLSFPVPNHPGGMVIHTTYLICELPCGAASPVDRLTETQDILKEASKSTVPLSYPIMFRILALYPLPVRRWVMNFLFSGGISYGMATFPVTNLTDYLDGMEVKDLMISFGTISSLGMMVHTGGVNNRHRFCFTVDKNAFGSEEWCNKLGGLVLEELRELAQRIPRS</sequence>
<gene>
    <name evidence="6" type="ORF">AFUS01_LOCUS20283</name>
</gene>
<dbReference type="InterPro" id="IPR009721">
    <property type="entry name" value="O-acyltransferase_WSD1_C"/>
</dbReference>
<feature type="domain" description="O-acyltransferase WSD1-like N-terminal" evidence="4">
    <location>
        <begin position="46"/>
        <end position="164"/>
    </location>
</feature>
<reference evidence="6" key="1">
    <citation type="submission" date="2021-06" db="EMBL/GenBank/DDBJ databases">
        <authorList>
            <person name="Hodson N. C."/>
            <person name="Mongue J. A."/>
            <person name="Jaron S. K."/>
        </authorList>
    </citation>
    <scope>NUCLEOTIDE SEQUENCE</scope>
</reference>
<dbReference type="GO" id="GO:0045017">
    <property type="term" value="P:glycerolipid biosynthetic process"/>
    <property type="evidence" value="ECO:0007669"/>
    <property type="project" value="InterPro"/>
</dbReference>
<evidence type="ECO:0000256" key="3">
    <source>
        <dbReference type="ARBA" id="ARBA00047604"/>
    </source>
</evidence>
<evidence type="ECO:0000313" key="6">
    <source>
        <dbReference type="EMBL" id="CAG7731709.1"/>
    </source>
</evidence>
<evidence type="ECO:0000256" key="2">
    <source>
        <dbReference type="ARBA" id="ARBA00024388"/>
    </source>
</evidence>
<feature type="domain" description="O-acyltransferase WSD1 C-terminal" evidence="5">
    <location>
        <begin position="286"/>
        <end position="407"/>
    </location>
</feature>
<comment type="similarity">
    <text evidence="1">In the N-terminal section; belongs to the long-chain O-acyltransferase family.</text>
</comment>
<proteinExistence type="inferred from homology"/>